<gene>
    <name evidence="1" type="ORF">BDD41_2055</name>
</gene>
<protein>
    <submittedName>
        <fullName evidence="1">Uncharacterized protein</fullName>
    </submittedName>
</protein>
<accession>A0A3D9XUV2</accession>
<reference evidence="1 2" key="1">
    <citation type="submission" date="2018-08" db="EMBL/GenBank/DDBJ databases">
        <title>Genomic Encyclopedia of Archaeal and Bacterial Type Strains, Phase II (KMG-II): from individual species to whole genera.</title>
        <authorList>
            <person name="Goeker M."/>
        </authorList>
    </citation>
    <scope>NUCLEOTIDE SEQUENCE [LARGE SCALE GENOMIC DNA]</scope>
    <source>
        <strain evidence="1 2">DSM 17099</strain>
    </source>
</reference>
<dbReference type="RefSeq" id="WP_116221557.1">
    <property type="nucleotide sequence ID" value="NZ_CP038196.1"/>
</dbReference>
<sequence>MERARETSVGAKTVAKAKELWKAEIIELISLEEWLDTLDVVLGGMVFDMHVENLLKMSEVETVSRFDRPKAREKTVYGTSGLRPAAFAAVLIWLERLGFDTHPEAFYEPIIKRIKRASYLDENELTCFWHARERGKFKTSEHFVDAQTKISNVERIVMKGRTGLTIKVNRSTDPLGLIESLQIYRA</sequence>
<dbReference type="Proteomes" id="UP000256941">
    <property type="component" value="Unassembled WGS sequence"/>
</dbReference>
<proteinExistence type="predicted"/>
<evidence type="ECO:0000313" key="2">
    <source>
        <dbReference type="Proteomes" id="UP000256941"/>
    </source>
</evidence>
<organism evidence="1 2">
    <name type="scientific">Paracoccus versutus</name>
    <name type="common">Thiobacillus versutus</name>
    <dbReference type="NCBI Taxonomy" id="34007"/>
    <lineage>
        <taxon>Bacteria</taxon>
        <taxon>Pseudomonadati</taxon>
        <taxon>Pseudomonadota</taxon>
        <taxon>Alphaproteobacteria</taxon>
        <taxon>Rhodobacterales</taxon>
        <taxon>Paracoccaceae</taxon>
        <taxon>Paracoccus</taxon>
    </lineage>
</organism>
<evidence type="ECO:0000313" key="1">
    <source>
        <dbReference type="EMBL" id="REF73491.1"/>
    </source>
</evidence>
<name>A0A3D9XUV2_PARVE</name>
<comment type="caution">
    <text evidence="1">The sequence shown here is derived from an EMBL/GenBank/DDBJ whole genome shotgun (WGS) entry which is preliminary data.</text>
</comment>
<dbReference type="AlphaFoldDB" id="A0A3D9XUV2"/>
<dbReference type="EMBL" id="QTUJ01000001">
    <property type="protein sequence ID" value="REF73491.1"/>
    <property type="molecule type" value="Genomic_DNA"/>
</dbReference>